<gene>
    <name evidence="3" type="ORF">PO878_16830</name>
</gene>
<dbReference type="SUPFAM" id="SSF55486">
    <property type="entry name" value="Metalloproteases ('zincins'), catalytic domain"/>
    <property type="match status" value="1"/>
</dbReference>
<feature type="compositionally biased region" description="Low complexity" evidence="1">
    <location>
        <begin position="43"/>
        <end position="58"/>
    </location>
</feature>
<evidence type="ECO:0000256" key="1">
    <source>
        <dbReference type="SAM" id="MobiDB-lite"/>
    </source>
</evidence>
<sequence length="243" mass="25575">MRRPSPDQAARRRALAAVAGAALLLVVVVLVVGRGGGDEEATSEAPPTTPPATTRPTSTEPPPPSTTTPTGRFLPSLGDGAVVGEGPLRTYRVEVEEGTAVDPEVFADEVEMILSSQWGWTAADGISLQRAAEGVDIVVTLATPPTVDMLCYPLQTQGRVSCAQEQRAIINLDRWLLGAEPSGLDLAAYRRYLISHEVGHTLGHSHVECPAPGEPAPVMMQQTHGIGECSPNPWPVPPETVGG</sequence>
<dbReference type="Proteomes" id="UP001216390">
    <property type="component" value="Chromosome"/>
</dbReference>
<evidence type="ECO:0000313" key="3">
    <source>
        <dbReference type="EMBL" id="WCO66168.1"/>
    </source>
</evidence>
<accession>A0AAE9Y825</accession>
<dbReference type="Pfam" id="PF11350">
    <property type="entry name" value="DUF3152"/>
    <property type="match status" value="1"/>
</dbReference>
<evidence type="ECO:0000259" key="2">
    <source>
        <dbReference type="Pfam" id="PF11350"/>
    </source>
</evidence>
<dbReference type="AlphaFoldDB" id="A0AAE9Y825"/>
<feature type="region of interest" description="Disordered" evidence="1">
    <location>
        <begin position="37"/>
        <end position="81"/>
    </location>
</feature>
<dbReference type="KEGG" id="ima:PO878_16830"/>
<name>A0AAE9Y825_9ACTN</name>
<proteinExistence type="predicted"/>
<keyword evidence="4" id="KW-1185">Reference proteome</keyword>
<feature type="domain" description="DUF3152" evidence="2">
    <location>
        <begin position="77"/>
        <end position="226"/>
    </location>
</feature>
<dbReference type="InterPro" id="IPR022603">
    <property type="entry name" value="DUF3152"/>
</dbReference>
<reference evidence="3" key="1">
    <citation type="submission" date="2023-01" db="EMBL/GenBank/DDBJ databases">
        <title>The diversity of Class Acidimicrobiia in South China Sea sediment environments and the proposal of Iamia marina sp. nov., a novel species of the genus Iamia.</title>
        <authorList>
            <person name="He Y."/>
            <person name="Tian X."/>
        </authorList>
    </citation>
    <scope>NUCLEOTIDE SEQUENCE</scope>
    <source>
        <strain evidence="3">DSM 19957</strain>
    </source>
</reference>
<evidence type="ECO:0000313" key="4">
    <source>
        <dbReference type="Proteomes" id="UP001216390"/>
    </source>
</evidence>
<dbReference type="EMBL" id="CP116942">
    <property type="protein sequence ID" value="WCO66168.1"/>
    <property type="molecule type" value="Genomic_DNA"/>
</dbReference>
<dbReference type="RefSeq" id="WP_272735692.1">
    <property type="nucleotide sequence ID" value="NZ_CP116942.1"/>
</dbReference>
<protein>
    <submittedName>
        <fullName evidence="3">DUF3152 domain-containing protein</fullName>
    </submittedName>
</protein>
<organism evidence="3 4">
    <name type="scientific">Iamia majanohamensis</name>
    <dbReference type="NCBI Taxonomy" id="467976"/>
    <lineage>
        <taxon>Bacteria</taxon>
        <taxon>Bacillati</taxon>
        <taxon>Actinomycetota</taxon>
        <taxon>Acidimicrobiia</taxon>
        <taxon>Acidimicrobiales</taxon>
        <taxon>Iamiaceae</taxon>
        <taxon>Iamia</taxon>
    </lineage>
</organism>